<sequence length="365" mass="39642">MHATTKFAGNESSVAVTLAVDLAKDVFELAFADAAGRIVERRRLKRGPFAQCLVNRAPLSIVMEACGSAHAWARRFMRLGHTVKLLPAQHVRPYVRRNKTDRADAAGLLEAARCGDIRPVPVKTTGQQGTQGLHRIREHHKAERTAAINLVRGLLREFGTAIPAGADKIRPAVLAALEDGDNDLPMPLRHALAGLLQRIASCEEAMAAIEKQLADIARDDTRCQRLMAANGVGLITATAMSAGIGDFARFPSGRHFASALGLTPREYSSGGSRKLGRISKRGDVYLRTLLIHGARSALITACMARKRGQTLDRTQQWALALAERKGHNKAVVALANKTARRLWAAEHHGVGFDPDHLSQREQRAG</sequence>
<dbReference type="InterPro" id="IPR047650">
    <property type="entry name" value="Transpos_IS110"/>
</dbReference>
<feature type="domain" description="Transposase IS116/IS110/IS902 C-terminal" evidence="3">
    <location>
        <begin position="223"/>
        <end position="298"/>
    </location>
</feature>
<reference evidence="4 5" key="1">
    <citation type="submission" date="2015-05" db="EMBL/GenBank/DDBJ databases">
        <title>Genome sequencing and analysis of members of genus Stenotrophomonas.</title>
        <authorList>
            <person name="Patil P.P."/>
            <person name="Midha S."/>
            <person name="Patil P.B."/>
        </authorList>
    </citation>
    <scope>NUCLEOTIDE SEQUENCE [LARGE SCALE GENOMIC DNA]</scope>
    <source>
        <strain evidence="4 5">DSM 17805</strain>
    </source>
</reference>
<dbReference type="PANTHER" id="PTHR33055:SF3">
    <property type="entry name" value="PUTATIVE TRANSPOSASE FOR IS117-RELATED"/>
    <property type="match status" value="1"/>
</dbReference>
<evidence type="ECO:0000259" key="3">
    <source>
        <dbReference type="Pfam" id="PF02371"/>
    </source>
</evidence>
<dbReference type="Pfam" id="PF02371">
    <property type="entry name" value="Transposase_20"/>
    <property type="match status" value="1"/>
</dbReference>
<proteinExistence type="predicted"/>
<dbReference type="Proteomes" id="UP000051254">
    <property type="component" value="Unassembled WGS sequence"/>
</dbReference>
<protein>
    <submittedName>
        <fullName evidence="4">Uncharacterized protein</fullName>
    </submittedName>
</protein>
<dbReference type="EMBL" id="LDJH01000034">
    <property type="protein sequence ID" value="KRG54227.1"/>
    <property type="molecule type" value="Genomic_DNA"/>
</dbReference>
<evidence type="ECO:0000256" key="1">
    <source>
        <dbReference type="SAM" id="Coils"/>
    </source>
</evidence>
<keyword evidence="5" id="KW-1185">Reference proteome</keyword>
<organism evidence="4 5">
    <name type="scientific">Stenotrophomonas koreensis</name>
    <dbReference type="NCBI Taxonomy" id="266128"/>
    <lineage>
        <taxon>Bacteria</taxon>
        <taxon>Pseudomonadati</taxon>
        <taxon>Pseudomonadota</taxon>
        <taxon>Gammaproteobacteria</taxon>
        <taxon>Lysobacterales</taxon>
        <taxon>Lysobacteraceae</taxon>
        <taxon>Stenotrophomonas</taxon>
    </lineage>
</organism>
<dbReference type="OrthoDB" id="5289737at2"/>
<dbReference type="RefSeq" id="WP_083488368.1">
    <property type="nucleotide sequence ID" value="NZ_LDJH01000034.1"/>
</dbReference>
<comment type="caution">
    <text evidence="4">The sequence shown here is derived from an EMBL/GenBank/DDBJ whole genome shotgun (WGS) entry which is preliminary data.</text>
</comment>
<evidence type="ECO:0000313" key="5">
    <source>
        <dbReference type="Proteomes" id="UP000051254"/>
    </source>
</evidence>
<dbReference type="GO" id="GO:0004803">
    <property type="term" value="F:transposase activity"/>
    <property type="evidence" value="ECO:0007669"/>
    <property type="project" value="InterPro"/>
</dbReference>
<evidence type="ECO:0000259" key="2">
    <source>
        <dbReference type="Pfam" id="PF01548"/>
    </source>
</evidence>
<dbReference type="GO" id="GO:0006313">
    <property type="term" value="P:DNA transposition"/>
    <property type="evidence" value="ECO:0007669"/>
    <property type="project" value="InterPro"/>
</dbReference>
<name>A0A0R0BMA2_9GAMM</name>
<dbReference type="InterPro" id="IPR002525">
    <property type="entry name" value="Transp_IS110-like_N"/>
</dbReference>
<dbReference type="NCBIfam" id="NF033542">
    <property type="entry name" value="transpos_IS110"/>
    <property type="match status" value="1"/>
</dbReference>
<keyword evidence="1" id="KW-0175">Coiled coil</keyword>
<evidence type="ECO:0000313" key="4">
    <source>
        <dbReference type="EMBL" id="KRG54227.1"/>
    </source>
</evidence>
<dbReference type="InterPro" id="IPR003346">
    <property type="entry name" value="Transposase_20"/>
</dbReference>
<feature type="coiled-coil region" evidence="1">
    <location>
        <begin position="192"/>
        <end position="219"/>
    </location>
</feature>
<dbReference type="PATRIC" id="fig|266128.3.peg.1922"/>
<dbReference type="GO" id="GO:0003677">
    <property type="term" value="F:DNA binding"/>
    <property type="evidence" value="ECO:0007669"/>
    <property type="project" value="InterPro"/>
</dbReference>
<accession>A0A0R0BMA2</accession>
<dbReference type="Pfam" id="PF01548">
    <property type="entry name" value="DEDD_Tnp_IS110"/>
    <property type="match status" value="1"/>
</dbReference>
<gene>
    <name evidence="4" type="ORF">ABB25_13945</name>
</gene>
<dbReference type="AlphaFoldDB" id="A0A0R0BMA2"/>
<dbReference type="PANTHER" id="PTHR33055">
    <property type="entry name" value="TRANSPOSASE FOR INSERTION SEQUENCE ELEMENT IS1111A"/>
    <property type="match status" value="1"/>
</dbReference>
<feature type="domain" description="Transposase IS110-like N-terminal" evidence="2">
    <location>
        <begin position="20"/>
        <end position="157"/>
    </location>
</feature>